<evidence type="ECO:0000313" key="5">
    <source>
        <dbReference type="EMBL" id="PWN01836.1"/>
    </source>
</evidence>
<dbReference type="SUPFAM" id="SSF109604">
    <property type="entry name" value="HD-domain/PDEase-like"/>
    <property type="match status" value="1"/>
</dbReference>
<dbReference type="GO" id="GO:0006203">
    <property type="term" value="P:dGTP catabolic process"/>
    <property type="evidence" value="ECO:0007669"/>
    <property type="project" value="TreeGrafter"/>
</dbReference>
<dbReference type="AlphaFoldDB" id="A0A316TQ41"/>
<evidence type="ECO:0000259" key="4">
    <source>
        <dbReference type="PROSITE" id="PS51831"/>
    </source>
</evidence>
<dbReference type="SMART" id="SM00471">
    <property type="entry name" value="HDc"/>
    <property type="match status" value="1"/>
</dbReference>
<gene>
    <name evidence="5" type="ORF">DJ010_16555</name>
</gene>
<dbReference type="Pfam" id="PF01966">
    <property type="entry name" value="HD"/>
    <property type="match status" value="1"/>
</dbReference>
<dbReference type="PANTHER" id="PTHR11373">
    <property type="entry name" value="DEOXYNUCLEOSIDE TRIPHOSPHATE TRIPHOSPHOHYDROLASE"/>
    <property type="match status" value="1"/>
</dbReference>
<evidence type="ECO:0000313" key="6">
    <source>
        <dbReference type="Proteomes" id="UP000245507"/>
    </source>
</evidence>
<dbReference type="HAMAP" id="MF_01212">
    <property type="entry name" value="dGTPase_type2"/>
    <property type="match status" value="1"/>
</dbReference>
<dbReference type="EMBL" id="QGDD01000008">
    <property type="protein sequence ID" value="PWN01836.1"/>
    <property type="molecule type" value="Genomic_DNA"/>
</dbReference>
<comment type="caution">
    <text evidence="5">The sequence shown here is derived from an EMBL/GenBank/DDBJ whole genome shotgun (WGS) entry which is preliminary data.</text>
</comment>
<accession>A0A316TQ41</accession>
<dbReference type="Gene3D" id="1.10.3210.10">
    <property type="entry name" value="Hypothetical protein af1432"/>
    <property type="match status" value="1"/>
</dbReference>
<protein>
    <recommendedName>
        <fullName evidence="2">Deoxyguanosinetriphosphate triphosphohydrolase-like protein</fullName>
    </recommendedName>
</protein>
<evidence type="ECO:0000256" key="2">
    <source>
        <dbReference type="HAMAP-Rule" id="MF_01212"/>
    </source>
</evidence>
<dbReference type="InterPro" id="IPR006674">
    <property type="entry name" value="HD_domain"/>
</dbReference>
<sequence>MHAVEERYGEADRERIVPEPPKRVDAPERKPFERDRARVVHAASFRRLAAKTQVVGPQSDDFVRNRLTHSLEVAQIARDLSRALGTHPDIAETAALAHDLGHPPFGHNGERALHRLAAGCGGFEGNAQTLRLLTRLEAKSMDDAGASVGLNLTRATLDACTKYPWPLADAPVPGGVHSDGMTREGAKFGVYDDDRPAFDWLRTGAPDGRRCVEAQVMDLADDVAYSVHDVEDGTVAGRIDLTQLDRPAVWETVRAWYAPDATDDELDEVLDRLQRVGSWPRSSYDGTRASLAALKNLTSDLIGRFCGAVQQATFAASDGPFVRYQADLVIPDDTWTEITALKGIAAHYVMQADDRVALQARQRELLAELVAMLLDRAPDELDEAFLGDWRAAADDGARLRVVIDQVASLTDASALSWHARLT</sequence>
<keyword evidence="6" id="KW-1185">Reference proteome</keyword>
<dbReference type="InterPro" id="IPR023023">
    <property type="entry name" value="dNTPase_2"/>
</dbReference>
<dbReference type="PANTHER" id="PTHR11373:SF32">
    <property type="entry name" value="DEOXYGUANOSINETRIPHOSPHATE TRIPHOSPHOHYDROLASE"/>
    <property type="match status" value="1"/>
</dbReference>
<dbReference type="GO" id="GO:0008832">
    <property type="term" value="F:dGTPase activity"/>
    <property type="evidence" value="ECO:0007669"/>
    <property type="project" value="TreeGrafter"/>
</dbReference>
<dbReference type="PROSITE" id="PS51831">
    <property type="entry name" value="HD"/>
    <property type="match status" value="1"/>
</dbReference>
<proteinExistence type="inferred from homology"/>
<name>A0A316TQ41_9ACTN</name>
<organism evidence="5 6">
    <name type="scientific">Nocardioides silvaticus</name>
    <dbReference type="NCBI Taxonomy" id="2201891"/>
    <lineage>
        <taxon>Bacteria</taxon>
        <taxon>Bacillati</taxon>
        <taxon>Actinomycetota</taxon>
        <taxon>Actinomycetes</taxon>
        <taxon>Propionibacteriales</taxon>
        <taxon>Nocardioidaceae</taxon>
        <taxon>Nocardioides</taxon>
    </lineage>
</organism>
<feature type="domain" description="HD" evidence="4">
    <location>
        <begin position="66"/>
        <end position="226"/>
    </location>
</feature>
<dbReference type="NCBIfam" id="TIGR01353">
    <property type="entry name" value="dGTP_triPase"/>
    <property type="match status" value="1"/>
</dbReference>
<keyword evidence="1 2" id="KW-0378">Hydrolase</keyword>
<dbReference type="InterPro" id="IPR050135">
    <property type="entry name" value="dGTPase-like"/>
</dbReference>
<dbReference type="NCBIfam" id="NF002829">
    <property type="entry name" value="PRK03007.1"/>
    <property type="match status" value="1"/>
</dbReference>
<reference evidence="5 6" key="1">
    <citation type="submission" date="2018-05" db="EMBL/GenBank/DDBJ databases">
        <title>Nocardioides silvaticus genome.</title>
        <authorList>
            <person name="Li C."/>
            <person name="Wang G."/>
        </authorList>
    </citation>
    <scope>NUCLEOTIDE SEQUENCE [LARGE SCALE GENOMIC DNA]</scope>
    <source>
        <strain evidence="5 6">CCTCC AB 2018079</strain>
    </source>
</reference>
<dbReference type="InterPro" id="IPR026875">
    <property type="entry name" value="PHydrolase_assoc_dom"/>
</dbReference>
<evidence type="ECO:0000256" key="1">
    <source>
        <dbReference type="ARBA" id="ARBA00022801"/>
    </source>
</evidence>
<feature type="region of interest" description="Disordered" evidence="3">
    <location>
        <begin position="1"/>
        <end position="30"/>
    </location>
</feature>
<dbReference type="Pfam" id="PF13286">
    <property type="entry name" value="HD_assoc"/>
    <property type="match status" value="1"/>
</dbReference>
<dbReference type="OrthoDB" id="9803619at2"/>
<dbReference type="InterPro" id="IPR003607">
    <property type="entry name" value="HD/PDEase_dom"/>
</dbReference>
<comment type="similarity">
    <text evidence="2">Belongs to the dGTPase family. Type 2 subfamily.</text>
</comment>
<dbReference type="Proteomes" id="UP000245507">
    <property type="component" value="Unassembled WGS sequence"/>
</dbReference>
<dbReference type="InterPro" id="IPR006261">
    <property type="entry name" value="dGTPase"/>
</dbReference>
<dbReference type="CDD" id="cd00077">
    <property type="entry name" value="HDc"/>
    <property type="match status" value="1"/>
</dbReference>
<evidence type="ECO:0000256" key="3">
    <source>
        <dbReference type="SAM" id="MobiDB-lite"/>
    </source>
</evidence>